<keyword evidence="2" id="KW-0882">Thioester bond</keyword>
<dbReference type="SMR" id="A0A0K0YB01"/>
<evidence type="ECO:0000256" key="2">
    <source>
        <dbReference type="ARBA" id="ARBA00022966"/>
    </source>
</evidence>
<accession>A0A0K0YB01</accession>
<keyword evidence="1 3" id="KW-0732">Signal</keyword>
<evidence type="ECO:0000256" key="1">
    <source>
        <dbReference type="ARBA" id="ARBA00022729"/>
    </source>
</evidence>
<organism evidence="5">
    <name type="scientific">Mytilus coruscus</name>
    <name type="common">Sea mussel</name>
    <dbReference type="NCBI Taxonomy" id="42192"/>
    <lineage>
        <taxon>Eukaryota</taxon>
        <taxon>Metazoa</taxon>
        <taxon>Spiralia</taxon>
        <taxon>Lophotrochozoa</taxon>
        <taxon>Mollusca</taxon>
        <taxon>Bivalvia</taxon>
        <taxon>Autobranchia</taxon>
        <taxon>Pteriomorphia</taxon>
        <taxon>Mytilida</taxon>
        <taxon>Mytiloidea</taxon>
        <taxon>Mytilidae</taxon>
        <taxon>Mytilinae</taxon>
        <taxon>Mytilus</taxon>
    </lineage>
</organism>
<dbReference type="EMBL" id="KP757794">
    <property type="protein sequence ID" value="AKS48158.1"/>
    <property type="molecule type" value="mRNA"/>
</dbReference>
<feature type="domain" description="Macroglobulin" evidence="4">
    <location>
        <begin position="122"/>
        <end position="163"/>
    </location>
</feature>
<sequence length="164" mass="18246">MTRLIIGLLLCVLGPAWAKNTYIVTVPRQIRAGSTADIYIAPINPIERRANVVVILLDKDNTTLATKRESIYSLRQPAVVKINVPDTIPAGHDYKMKVKVSGGLSFDKTVTRIRATTKATSIFIQTDKAIYKPGDLVQFRVVGTNSRLKVLKDPLTIYIQDPKR</sequence>
<feature type="non-terminal residue" evidence="5">
    <location>
        <position position="164"/>
    </location>
</feature>
<dbReference type="Gene3D" id="2.60.40.1930">
    <property type="match status" value="1"/>
</dbReference>
<name>A0A0K0YB01_MYTCO</name>
<reference evidence="5" key="1">
    <citation type="submission" date="2015-02" db="EMBL/GenBank/DDBJ databases">
        <authorList>
            <person name="Chooi Y.-H."/>
        </authorList>
    </citation>
    <scope>NUCLEOTIDE SEQUENCE</scope>
    <source>
        <tissue evidence="5">Mantle</tissue>
    </source>
</reference>
<feature type="signal peptide" evidence="3">
    <location>
        <begin position="1"/>
        <end position="18"/>
    </location>
</feature>
<dbReference type="PANTHER" id="PTHR11412:SF136">
    <property type="entry name" value="CD109 ANTIGEN"/>
    <property type="match status" value="1"/>
</dbReference>
<proteinExistence type="evidence at transcript level"/>
<evidence type="ECO:0000256" key="3">
    <source>
        <dbReference type="SAM" id="SignalP"/>
    </source>
</evidence>
<feature type="chain" id="PRO_5005454935" evidence="3">
    <location>
        <begin position="19"/>
        <end position="164"/>
    </location>
</feature>
<dbReference type="InterPro" id="IPR002890">
    <property type="entry name" value="MG2"/>
</dbReference>
<protein>
    <submittedName>
        <fullName evidence="5">Protease inhibitor-like protein-D1</fullName>
    </submittedName>
</protein>
<dbReference type="AlphaFoldDB" id="A0A0K0YB01"/>
<evidence type="ECO:0000313" key="5">
    <source>
        <dbReference type="EMBL" id="AKS48158.1"/>
    </source>
</evidence>
<dbReference type="GO" id="GO:0004866">
    <property type="term" value="F:endopeptidase inhibitor activity"/>
    <property type="evidence" value="ECO:0007669"/>
    <property type="project" value="InterPro"/>
</dbReference>
<dbReference type="Pfam" id="PF01835">
    <property type="entry name" value="MG2"/>
    <property type="match status" value="1"/>
</dbReference>
<dbReference type="InterPro" id="IPR050473">
    <property type="entry name" value="A2M/Complement_sys"/>
</dbReference>
<evidence type="ECO:0000259" key="4">
    <source>
        <dbReference type="Pfam" id="PF01835"/>
    </source>
</evidence>
<dbReference type="PANTHER" id="PTHR11412">
    <property type="entry name" value="MACROGLOBULIN / COMPLEMENT"/>
    <property type="match status" value="1"/>
</dbReference>